<dbReference type="EMBL" id="RCMI01000135">
    <property type="protein sequence ID" value="KAG2931228.1"/>
    <property type="molecule type" value="Genomic_DNA"/>
</dbReference>
<dbReference type="Proteomes" id="UP000736787">
    <property type="component" value="Unassembled WGS sequence"/>
</dbReference>
<evidence type="ECO:0000313" key="6">
    <source>
        <dbReference type="EMBL" id="KAG3224129.1"/>
    </source>
</evidence>
<dbReference type="EMBL" id="RCMG01000159">
    <property type="protein sequence ID" value="KAG2861275.1"/>
    <property type="molecule type" value="Genomic_DNA"/>
</dbReference>
<dbReference type="OrthoDB" id="113194at2759"/>
<feature type="coiled-coil region" evidence="1">
    <location>
        <begin position="200"/>
        <end position="245"/>
    </location>
</feature>
<evidence type="ECO:0000256" key="1">
    <source>
        <dbReference type="SAM" id="Coils"/>
    </source>
</evidence>
<accession>A0A329S9K7</accession>
<reference evidence="7 8" key="1">
    <citation type="submission" date="2018-01" db="EMBL/GenBank/DDBJ databases">
        <title>Draft genome of the strawberry crown rot pathogen Phytophthora cactorum.</title>
        <authorList>
            <person name="Armitage A.D."/>
            <person name="Lysoe E."/>
            <person name="Nellist C.F."/>
            <person name="Harrison R.J."/>
            <person name="Brurberg M.B."/>
        </authorList>
    </citation>
    <scope>NUCLEOTIDE SEQUENCE [LARGE SCALE GENOMIC DNA]</scope>
    <source>
        <strain evidence="7 8">10300</strain>
    </source>
</reference>
<keyword evidence="8" id="KW-1185">Reference proteome</keyword>
<dbReference type="VEuPathDB" id="FungiDB:PC110_g10232"/>
<dbReference type="Proteomes" id="UP000251314">
    <property type="component" value="Unassembled WGS sequence"/>
</dbReference>
<dbReference type="EMBL" id="MJFZ01000237">
    <property type="protein sequence ID" value="RAW33445.1"/>
    <property type="molecule type" value="Genomic_DNA"/>
</dbReference>
<comment type="caution">
    <text evidence="7">The sequence shown here is derived from an EMBL/GenBank/DDBJ whole genome shotgun (WGS) entry which is preliminary data.</text>
</comment>
<evidence type="ECO:0000313" key="2">
    <source>
        <dbReference type="EMBL" id="KAG2861275.1"/>
    </source>
</evidence>
<evidence type="ECO:0000313" key="7">
    <source>
        <dbReference type="EMBL" id="RAW33445.1"/>
    </source>
</evidence>
<dbReference type="Proteomes" id="UP000697107">
    <property type="component" value="Unassembled WGS sequence"/>
</dbReference>
<keyword evidence="1" id="KW-0175">Coiled coil</keyword>
<reference evidence="2" key="2">
    <citation type="submission" date="2018-10" db="EMBL/GenBank/DDBJ databases">
        <title>Effector identification in a new, highly contiguous assembly of the strawberry crown rot pathogen Phytophthora cactorum.</title>
        <authorList>
            <person name="Armitage A.D."/>
            <person name="Nellist C.F."/>
            <person name="Bates H."/>
            <person name="Vickerstaff R.J."/>
            <person name="Harrison R.J."/>
        </authorList>
    </citation>
    <scope>NUCLEOTIDE SEQUENCE</scope>
    <source>
        <strain evidence="2">15-7</strain>
        <strain evidence="3">4032</strain>
        <strain evidence="4">4040</strain>
        <strain evidence="5">P415</strain>
        <strain evidence="6">P421</strain>
    </source>
</reference>
<dbReference type="Proteomes" id="UP000760860">
    <property type="component" value="Unassembled WGS sequence"/>
</dbReference>
<evidence type="ECO:0000313" key="4">
    <source>
        <dbReference type="EMBL" id="KAG2951405.1"/>
    </source>
</evidence>
<protein>
    <submittedName>
        <fullName evidence="7">Uncharacterized protein</fullName>
    </submittedName>
</protein>
<evidence type="ECO:0000313" key="5">
    <source>
        <dbReference type="EMBL" id="KAG2988975.1"/>
    </source>
</evidence>
<evidence type="ECO:0000313" key="3">
    <source>
        <dbReference type="EMBL" id="KAG2931228.1"/>
    </source>
</evidence>
<dbReference type="EMBL" id="RCML01000142">
    <property type="protein sequence ID" value="KAG2988975.1"/>
    <property type="molecule type" value="Genomic_DNA"/>
</dbReference>
<organism evidence="7 8">
    <name type="scientific">Phytophthora cactorum</name>
    <dbReference type="NCBI Taxonomy" id="29920"/>
    <lineage>
        <taxon>Eukaryota</taxon>
        <taxon>Sar</taxon>
        <taxon>Stramenopiles</taxon>
        <taxon>Oomycota</taxon>
        <taxon>Peronosporomycetes</taxon>
        <taxon>Peronosporales</taxon>
        <taxon>Peronosporaceae</taxon>
        <taxon>Phytophthora</taxon>
    </lineage>
</organism>
<dbReference type="Proteomes" id="UP000735874">
    <property type="component" value="Unassembled WGS sequence"/>
</dbReference>
<dbReference type="Proteomes" id="UP000774804">
    <property type="component" value="Unassembled WGS sequence"/>
</dbReference>
<name>A0A329S9K7_9STRA</name>
<dbReference type="EMBL" id="RCMK01000053">
    <property type="protein sequence ID" value="KAG2951405.1"/>
    <property type="molecule type" value="Genomic_DNA"/>
</dbReference>
<sequence>MTQSRSLRGRSATGISRIFTGPCQDGTDSSRQDEEGNYFVAEDDGFLDAVAAALDQLAADCKTALRWSHDDADADAAILAAEQSFCTIAAICKDAGLTVATDVVGSHHDLTARDHTYSTPDAFATSRVSVNTIGEFTSSWTHKPANDDACQPDANCKYPPPVPIQRKSLSKAIPRSTEEIVEVGLTDLLTQSHEKMLSLQRGFEARMAEAEQSREESEHRHANEMQALQEELASSRFAMDRIKHELLNSTSRKLEDMHSAITASQKVIEAGMKDQTRYWKSICEELVVEKREMAQKVAEERGRYTALKAHLVNHDDTGTRPPSHGRARIRSTHDKGAASKIHMCDLSPSASPTLGREFASGNQGSNGESTTCVSTCSTPTDPSSMLVVVPSADIVSKSSSVEVSPTHSNCSSTSSKSTFRRYYLAQKRENRVVLH</sequence>
<gene>
    <name evidence="7" type="ORF">PC110_g10232</name>
    <name evidence="2" type="ORF">PC113_g7311</name>
    <name evidence="3" type="ORF">PC115_g6172</name>
    <name evidence="4" type="ORF">PC117_g3645</name>
    <name evidence="5" type="ORF">PC118_g6399</name>
    <name evidence="6" type="ORF">PC129_g5225</name>
</gene>
<dbReference type="AlphaFoldDB" id="A0A329S9K7"/>
<dbReference type="EMBL" id="RCMV01000122">
    <property type="protein sequence ID" value="KAG3224129.1"/>
    <property type="molecule type" value="Genomic_DNA"/>
</dbReference>
<evidence type="ECO:0000313" key="8">
    <source>
        <dbReference type="Proteomes" id="UP000251314"/>
    </source>
</evidence>
<proteinExistence type="predicted"/>